<sequence length="375" mass="42077">MPANGIELWLANTADATGNPQKVLPGKAKGGDGPCRRSADLHSGIDDDDDLDQEPSEPSSSRSTTTWSIRSMRFLLESAGIIRDASELVDLPADAHNLYSFIDDVSYGGTPYVPEAIQVLSISITTLCLSCDRMPLPIANHLHLSNYHLEPEAAIVEFQTLSDILDEARRCDINDVLESHWNSAVNYPLLRVALRSYPCDANVKVWDVMGATIIEEYVPHNLISNRPTQVDLCLALEPEVAMKNFISNNDDTPINQTAYSPLYDRLITVAIKTKALAQNATGTPQLLVWTRAWVSRIRHIAPETTIPALPMIRIVRNDWYMSWAWMEGEIMRYSTDVRFGDTRSVRGMYQILAALRHLADWIGNVFKPWAIRLFQ</sequence>
<dbReference type="InterPro" id="IPR046797">
    <property type="entry name" value="PDDEXK_12"/>
</dbReference>
<evidence type="ECO:0000256" key="1">
    <source>
        <dbReference type="SAM" id="MobiDB-lite"/>
    </source>
</evidence>
<feature type="domain" description="PD-(D/E)XK nuclease-like" evidence="2">
    <location>
        <begin position="153"/>
        <end position="366"/>
    </location>
</feature>
<dbReference type="KEGG" id="sapo:SAPIO_CDS5255"/>
<dbReference type="OMA" id="YENIMDI"/>
<protein>
    <recommendedName>
        <fullName evidence="2">PD-(D/E)XK nuclease-like domain-containing protein</fullName>
    </recommendedName>
</protein>
<gene>
    <name evidence="3" type="ORF">SAPIO_CDS5255</name>
</gene>
<evidence type="ECO:0000259" key="2">
    <source>
        <dbReference type="Pfam" id="PF20516"/>
    </source>
</evidence>
<dbReference type="HOGENOM" id="CLU_738005_0_0_1"/>
<dbReference type="Pfam" id="PF20516">
    <property type="entry name" value="PDDEXK_12"/>
    <property type="match status" value="1"/>
</dbReference>
<organism evidence="3 4">
    <name type="scientific">Pseudallescheria apiosperma</name>
    <name type="common">Scedosporium apiospermum</name>
    <dbReference type="NCBI Taxonomy" id="563466"/>
    <lineage>
        <taxon>Eukaryota</taxon>
        <taxon>Fungi</taxon>
        <taxon>Dikarya</taxon>
        <taxon>Ascomycota</taxon>
        <taxon>Pezizomycotina</taxon>
        <taxon>Sordariomycetes</taxon>
        <taxon>Hypocreomycetidae</taxon>
        <taxon>Microascales</taxon>
        <taxon>Microascaceae</taxon>
        <taxon>Scedosporium</taxon>
    </lineage>
</organism>
<reference evidence="3 4" key="1">
    <citation type="journal article" date="2014" name="Genome Announc.">
        <title>Draft genome sequence of the pathogenic fungus Scedosporium apiospermum.</title>
        <authorList>
            <person name="Vandeputte P."/>
            <person name="Ghamrawi S."/>
            <person name="Rechenmann M."/>
            <person name="Iltis A."/>
            <person name="Giraud S."/>
            <person name="Fleury M."/>
            <person name="Thornton C."/>
            <person name="Delhaes L."/>
            <person name="Meyer W."/>
            <person name="Papon N."/>
            <person name="Bouchara J.P."/>
        </authorList>
    </citation>
    <scope>NUCLEOTIDE SEQUENCE [LARGE SCALE GENOMIC DNA]</scope>
    <source>
        <strain evidence="3 4">IHEM 14462</strain>
    </source>
</reference>
<proteinExistence type="predicted"/>
<dbReference type="AlphaFoldDB" id="A0A084G671"/>
<feature type="region of interest" description="Disordered" evidence="1">
    <location>
        <begin position="16"/>
        <end position="65"/>
    </location>
</feature>
<dbReference type="OrthoDB" id="5244165at2759"/>
<dbReference type="EMBL" id="JOWA01000098">
    <property type="protein sequence ID" value="KEZ42833.1"/>
    <property type="molecule type" value="Genomic_DNA"/>
</dbReference>
<comment type="caution">
    <text evidence="3">The sequence shown here is derived from an EMBL/GenBank/DDBJ whole genome shotgun (WGS) entry which is preliminary data.</text>
</comment>
<feature type="compositionally biased region" description="Basic and acidic residues" evidence="1">
    <location>
        <begin position="34"/>
        <end position="45"/>
    </location>
</feature>
<evidence type="ECO:0000313" key="4">
    <source>
        <dbReference type="Proteomes" id="UP000028545"/>
    </source>
</evidence>
<feature type="compositionally biased region" description="Low complexity" evidence="1">
    <location>
        <begin position="56"/>
        <end position="65"/>
    </location>
</feature>
<dbReference type="GeneID" id="27724327"/>
<feature type="compositionally biased region" description="Acidic residues" evidence="1">
    <location>
        <begin position="46"/>
        <end position="55"/>
    </location>
</feature>
<evidence type="ECO:0000313" key="3">
    <source>
        <dbReference type="EMBL" id="KEZ42833.1"/>
    </source>
</evidence>
<dbReference type="RefSeq" id="XP_016642632.1">
    <property type="nucleotide sequence ID" value="XM_016787617.1"/>
</dbReference>
<dbReference type="VEuPathDB" id="FungiDB:SAPIO_CDS5255"/>
<accession>A0A084G671</accession>
<name>A0A084G671_PSEDA</name>
<keyword evidence="4" id="KW-1185">Reference proteome</keyword>
<dbReference type="Proteomes" id="UP000028545">
    <property type="component" value="Unassembled WGS sequence"/>
</dbReference>